<sequence length="73" mass="8037">MAGSRLGTATLETSQQGWGTPVDEGESMANGKYLLLYKAGDNSVFISAENKTSPPEKIRIINKKMLDEFPQKF</sequence>
<dbReference type="EMBL" id="RHHS01000030">
    <property type="protein sequence ID" value="RNB56144.1"/>
    <property type="molecule type" value="Genomic_DNA"/>
</dbReference>
<keyword evidence="3" id="KW-1185">Reference proteome</keyword>
<reference evidence="2 3" key="1">
    <citation type="submission" date="2018-10" db="EMBL/GenBank/DDBJ databases">
        <title>Phylogenomics of Brevibacillus.</title>
        <authorList>
            <person name="Dunlap C."/>
        </authorList>
    </citation>
    <scope>NUCLEOTIDE SEQUENCE [LARGE SCALE GENOMIC DNA]</scope>
    <source>
        <strain evidence="2 3">DSM 100115</strain>
    </source>
</reference>
<name>A0A3M8AY54_9BACL</name>
<protein>
    <submittedName>
        <fullName evidence="2">Uncharacterized protein</fullName>
    </submittedName>
</protein>
<dbReference type="Proteomes" id="UP000268829">
    <property type="component" value="Unassembled WGS sequence"/>
</dbReference>
<dbReference type="OrthoDB" id="2466328at2"/>
<evidence type="ECO:0000313" key="2">
    <source>
        <dbReference type="EMBL" id="RNB56144.1"/>
    </source>
</evidence>
<proteinExistence type="predicted"/>
<comment type="caution">
    <text evidence="2">The sequence shown here is derived from an EMBL/GenBank/DDBJ whole genome shotgun (WGS) entry which is preliminary data.</text>
</comment>
<evidence type="ECO:0000256" key="1">
    <source>
        <dbReference type="SAM" id="MobiDB-lite"/>
    </source>
</evidence>
<feature type="region of interest" description="Disordered" evidence="1">
    <location>
        <begin position="1"/>
        <end position="24"/>
    </location>
</feature>
<accession>A0A3M8AY54</accession>
<dbReference type="AlphaFoldDB" id="A0A3M8AY54"/>
<dbReference type="RefSeq" id="WP_122905175.1">
    <property type="nucleotide sequence ID" value="NZ_RHHS01000030.1"/>
</dbReference>
<evidence type="ECO:0000313" key="3">
    <source>
        <dbReference type="Proteomes" id="UP000268829"/>
    </source>
</evidence>
<gene>
    <name evidence="2" type="ORF">EDM57_13000</name>
</gene>
<organism evidence="2 3">
    <name type="scientific">Brevibacillus gelatini</name>
    <dbReference type="NCBI Taxonomy" id="1655277"/>
    <lineage>
        <taxon>Bacteria</taxon>
        <taxon>Bacillati</taxon>
        <taxon>Bacillota</taxon>
        <taxon>Bacilli</taxon>
        <taxon>Bacillales</taxon>
        <taxon>Paenibacillaceae</taxon>
        <taxon>Brevibacillus</taxon>
    </lineage>
</organism>